<dbReference type="SMART" id="SM00060">
    <property type="entry name" value="FN3"/>
    <property type="match status" value="1"/>
</dbReference>
<accession>A0A538TWA7</accession>
<dbReference type="InterPro" id="IPR013320">
    <property type="entry name" value="ConA-like_dom_sf"/>
</dbReference>
<organism evidence="4 5">
    <name type="scientific">Eiseniibacteriota bacterium</name>
    <dbReference type="NCBI Taxonomy" id="2212470"/>
    <lineage>
        <taxon>Bacteria</taxon>
        <taxon>Candidatus Eiseniibacteriota</taxon>
    </lineage>
</organism>
<dbReference type="Gene3D" id="2.60.120.200">
    <property type="match status" value="1"/>
</dbReference>
<feature type="domain" description="Fibronectin type-III" evidence="3">
    <location>
        <begin position="72"/>
        <end position="167"/>
    </location>
</feature>
<sequence length="1013" mass="106401">MPRKKFMSTVLPSLSDVPLVTRGIAFATPPVPVETVVPVPSRRNQHSTVNGSVLGSSYAWVTGSPFNISTTPPAAPIEFGADAPSNSQVNLSWSDVSSNESGFEIERSTSGIGGSYSLLTTRPANSTSYSDAGLASSTEYCYRIRAVNGWGASSYDGPACATTTAAPAFALDFAGATYVSFGDPAVLDLATFTVECWFRRDGTGTTVSTGTGGVANAIPLVTKGTSESDGSTVDMNFFLGIDDATDRLMADMEEGAGGSTPGLNHPVIGTTTIANGTWHHAGVTYNGTTWGLYLDGNLEATASPGQPVQSQSIQPAALATSIRSDGTTTQGFFDGVLDEVRIWNVARSQAQIQGTANAQIAAPQSGLVARWALDEGSGTAVNGSAGTTVNGTIGGSNYTWVTGAPFNLSFNMPPAAPTLNAPAHMATGIGLSPTLSVGVADPDGGFVTVTYYGRALTAGPPGADFTLIGQPDTQYYTGELNGGTNAILLSINNWIVANRASRNIAYVATLGDCVEHGDNGGNDIEWQRADAGYDLIENPGTTGLAEGIPYGITVGNHDQSPNGDADGTTNFYNQYFGVGRFQGRTYYGGHYGSNNDNWYDLFSASGMDFIVISFEYDTTPDQAILDWGDQLLTTYSSRRAIVLSHYLCGTGNPATFSTQGSAIYNALRAHSNLFLMMAGHVPGEGRRQDTFNGNTVNTVMSDYQSRTNGGNGWTRIMTFSPANNTIQVETYSPWLSQFENDADSQFSLGYTMSNTPAFQVIGTNNGVASGSNSQRPWTGLLPNTTYEWYVTASDGQTTTTGPTWRFTTAADGGPPTAQVVSPNGNELISIGAGASLQWSAGDDLGVASVDLFLSRTGSAGTYETIATGLANTGSYAWTVTGPPTVNAYLKVVAHDYATNTAQDLSDASFRITDGVVGVGEKVLEFALDPVFPNPAPKGARIGFALPRAAQVRMSLLDVQGREVARLADGPYPAGRHDLKWNGRGAGGAVSSGLYFVRLEVAGRTFIRRMAFVN</sequence>
<dbReference type="SUPFAM" id="SSF49899">
    <property type="entry name" value="Concanavalin A-like lectins/glucanases"/>
    <property type="match status" value="1"/>
</dbReference>
<name>A0A538TWA7_UNCEI</name>
<dbReference type="Pfam" id="PF13385">
    <property type="entry name" value="Laminin_G_3"/>
    <property type="match status" value="1"/>
</dbReference>
<dbReference type="SUPFAM" id="SSF49265">
    <property type="entry name" value="Fibronectin type III"/>
    <property type="match status" value="1"/>
</dbReference>
<dbReference type="InterPro" id="IPR013783">
    <property type="entry name" value="Ig-like_fold"/>
</dbReference>
<dbReference type="InterPro" id="IPR051918">
    <property type="entry name" value="STPP_CPPED1"/>
</dbReference>
<dbReference type="SUPFAM" id="SSF56300">
    <property type="entry name" value="Metallo-dependent phosphatases"/>
    <property type="match status" value="1"/>
</dbReference>
<reference evidence="4 5" key="1">
    <citation type="journal article" date="2019" name="Nat. Microbiol.">
        <title>Mediterranean grassland soil C-N compound turnover is dependent on rainfall and depth, and is mediated by genomically divergent microorganisms.</title>
        <authorList>
            <person name="Diamond S."/>
            <person name="Andeer P.F."/>
            <person name="Li Z."/>
            <person name="Crits-Christoph A."/>
            <person name="Burstein D."/>
            <person name="Anantharaman K."/>
            <person name="Lane K.R."/>
            <person name="Thomas B.C."/>
            <person name="Pan C."/>
            <person name="Northen T.R."/>
            <person name="Banfield J.F."/>
        </authorList>
    </citation>
    <scope>NUCLEOTIDE SEQUENCE [LARGE SCALE GENOMIC DNA]</scope>
    <source>
        <strain evidence="4">WS_8</strain>
    </source>
</reference>
<dbReference type="InterPro" id="IPR003961">
    <property type="entry name" value="FN3_dom"/>
</dbReference>
<dbReference type="Gene3D" id="3.60.21.10">
    <property type="match status" value="1"/>
</dbReference>
<gene>
    <name evidence="4" type="ORF">E6K78_03125</name>
</gene>
<dbReference type="InterPro" id="IPR006558">
    <property type="entry name" value="LamG-like"/>
</dbReference>
<evidence type="ECO:0000256" key="1">
    <source>
        <dbReference type="ARBA" id="ARBA00022729"/>
    </source>
</evidence>
<dbReference type="Gene3D" id="2.60.40.10">
    <property type="entry name" value="Immunoglobulins"/>
    <property type="match status" value="2"/>
</dbReference>
<dbReference type="PROSITE" id="PS50853">
    <property type="entry name" value="FN3"/>
    <property type="match status" value="1"/>
</dbReference>
<evidence type="ECO:0000256" key="2">
    <source>
        <dbReference type="ARBA" id="ARBA00023157"/>
    </source>
</evidence>
<evidence type="ECO:0000313" key="4">
    <source>
        <dbReference type="EMBL" id="TMQ67917.1"/>
    </source>
</evidence>
<keyword evidence="2" id="KW-1015">Disulfide bond</keyword>
<dbReference type="SMART" id="SM00560">
    <property type="entry name" value="LamGL"/>
    <property type="match status" value="1"/>
</dbReference>
<protein>
    <recommendedName>
        <fullName evidence="3">Fibronectin type-III domain-containing protein</fullName>
    </recommendedName>
</protein>
<dbReference type="InterPro" id="IPR029052">
    <property type="entry name" value="Metallo-depent_PP-like"/>
</dbReference>
<evidence type="ECO:0000259" key="3">
    <source>
        <dbReference type="PROSITE" id="PS50853"/>
    </source>
</evidence>
<dbReference type="InterPro" id="IPR036116">
    <property type="entry name" value="FN3_sf"/>
</dbReference>
<dbReference type="Pfam" id="PF13860">
    <property type="entry name" value="FlgD_ig"/>
    <property type="match status" value="1"/>
</dbReference>
<evidence type="ECO:0000313" key="5">
    <source>
        <dbReference type="Proteomes" id="UP000316609"/>
    </source>
</evidence>
<dbReference type="EMBL" id="VBOY01000023">
    <property type="protein sequence ID" value="TMQ67917.1"/>
    <property type="molecule type" value="Genomic_DNA"/>
</dbReference>
<dbReference type="Proteomes" id="UP000316609">
    <property type="component" value="Unassembled WGS sequence"/>
</dbReference>
<comment type="caution">
    <text evidence="4">The sequence shown here is derived from an EMBL/GenBank/DDBJ whole genome shotgun (WGS) entry which is preliminary data.</text>
</comment>
<dbReference type="CDD" id="cd00063">
    <property type="entry name" value="FN3"/>
    <property type="match status" value="1"/>
</dbReference>
<keyword evidence="1" id="KW-0732">Signal</keyword>
<proteinExistence type="predicted"/>
<dbReference type="InterPro" id="IPR025965">
    <property type="entry name" value="FlgD/Vpr_Ig-like"/>
</dbReference>
<dbReference type="Gene3D" id="2.60.40.4070">
    <property type="match status" value="1"/>
</dbReference>
<dbReference type="PANTHER" id="PTHR43143">
    <property type="entry name" value="METALLOPHOSPHOESTERASE, CALCINEURIN SUPERFAMILY"/>
    <property type="match status" value="1"/>
</dbReference>
<dbReference type="PANTHER" id="PTHR43143:SF5">
    <property type="entry name" value="SECRETED PROTEIN"/>
    <property type="match status" value="1"/>
</dbReference>
<dbReference type="AlphaFoldDB" id="A0A538TWA7"/>